<dbReference type="Pfam" id="PF02733">
    <property type="entry name" value="Dak1"/>
    <property type="match status" value="1"/>
</dbReference>
<dbReference type="GO" id="GO:0004371">
    <property type="term" value="F:glycerone kinase activity"/>
    <property type="evidence" value="ECO:0007669"/>
    <property type="project" value="InterPro"/>
</dbReference>
<dbReference type="Gene3D" id="3.30.1180.20">
    <property type="entry name" value="Dihydroxyacetone kinase, domain 2"/>
    <property type="match status" value="1"/>
</dbReference>
<comment type="caution">
    <text evidence="2">The sequence shown here is derived from an EMBL/GenBank/DDBJ whole genome shotgun (WGS) entry which is preliminary data.</text>
</comment>
<sequence>MWRRINHGNEDAVQNCGRNGGIKHDASAAKVKIACAPAELGGSLDEVHNVARLVSENLVSIGSSMEHVHVPGRGSMEGLMPAHHVGIGMGIHNEPGCKTVQTELA</sequence>
<dbReference type="InterPro" id="IPR004006">
    <property type="entry name" value="DhaK_dom"/>
</dbReference>
<dbReference type="VEuPathDB" id="FungiDB:jhhlp_001842"/>
<reference evidence="2 3" key="1">
    <citation type="journal article" date="2017" name="G3 (Bethesda)">
        <title>First Draft Genome Sequence of the Pathogenic Fungus Lomentospora prolificans (Formerly Scedosporium prolificans).</title>
        <authorList>
            <person name="Luo R."/>
            <person name="Zimin A."/>
            <person name="Workman R."/>
            <person name="Fan Y."/>
            <person name="Pertea G."/>
            <person name="Grossman N."/>
            <person name="Wear M.P."/>
            <person name="Jia B."/>
            <person name="Miller H."/>
            <person name="Casadevall A."/>
            <person name="Timp W."/>
            <person name="Zhang S.X."/>
            <person name="Salzberg S.L."/>
        </authorList>
    </citation>
    <scope>NUCLEOTIDE SEQUENCE [LARGE SCALE GENOMIC DNA]</scope>
    <source>
        <strain evidence="2 3">JHH-5317</strain>
    </source>
</reference>
<organism evidence="2 3">
    <name type="scientific">Lomentospora prolificans</name>
    <dbReference type="NCBI Taxonomy" id="41688"/>
    <lineage>
        <taxon>Eukaryota</taxon>
        <taxon>Fungi</taxon>
        <taxon>Dikarya</taxon>
        <taxon>Ascomycota</taxon>
        <taxon>Pezizomycotina</taxon>
        <taxon>Sordariomycetes</taxon>
        <taxon>Hypocreomycetidae</taxon>
        <taxon>Microascales</taxon>
        <taxon>Microascaceae</taxon>
        <taxon>Lomentospora</taxon>
    </lineage>
</organism>
<dbReference type="GO" id="GO:0019563">
    <property type="term" value="P:glycerol catabolic process"/>
    <property type="evidence" value="ECO:0007669"/>
    <property type="project" value="TreeGrafter"/>
</dbReference>
<accession>A0A2N3NCK6</accession>
<feature type="domain" description="DhaK" evidence="1">
    <location>
        <begin position="1"/>
        <end position="105"/>
    </location>
</feature>
<dbReference type="InterPro" id="IPR050861">
    <property type="entry name" value="Dihydroxyacetone_Kinase"/>
</dbReference>
<name>A0A2N3NCK6_9PEZI</name>
<dbReference type="GO" id="GO:0005829">
    <property type="term" value="C:cytosol"/>
    <property type="evidence" value="ECO:0007669"/>
    <property type="project" value="TreeGrafter"/>
</dbReference>
<proteinExistence type="predicted"/>
<evidence type="ECO:0000313" key="3">
    <source>
        <dbReference type="Proteomes" id="UP000233524"/>
    </source>
</evidence>
<dbReference type="InParanoid" id="A0A2N3NCK6"/>
<evidence type="ECO:0000259" key="1">
    <source>
        <dbReference type="PROSITE" id="PS51481"/>
    </source>
</evidence>
<evidence type="ECO:0000313" key="2">
    <source>
        <dbReference type="EMBL" id="PKS10092.1"/>
    </source>
</evidence>
<keyword evidence="3" id="KW-1185">Reference proteome</keyword>
<dbReference type="STRING" id="41688.A0A2N3NCK6"/>
<dbReference type="PANTHER" id="PTHR28629">
    <property type="entry name" value="TRIOKINASE/FMN CYCLASE"/>
    <property type="match status" value="1"/>
</dbReference>
<dbReference type="Proteomes" id="UP000233524">
    <property type="component" value="Unassembled WGS sequence"/>
</dbReference>
<dbReference type="SUPFAM" id="SSF82549">
    <property type="entry name" value="DAK1/DegV-like"/>
    <property type="match status" value="1"/>
</dbReference>
<dbReference type="PROSITE" id="PS51481">
    <property type="entry name" value="DHAK"/>
    <property type="match status" value="1"/>
</dbReference>
<dbReference type="AlphaFoldDB" id="A0A2N3NCK6"/>
<dbReference type="PANTHER" id="PTHR28629:SF14">
    <property type="entry name" value="DIHYDROXYACETONE KINASE 1"/>
    <property type="match status" value="1"/>
</dbReference>
<dbReference type="EMBL" id="NLAX01000008">
    <property type="protein sequence ID" value="PKS10092.1"/>
    <property type="molecule type" value="Genomic_DNA"/>
</dbReference>
<protein>
    <recommendedName>
        <fullName evidence="1">DhaK domain-containing protein</fullName>
    </recommendedName>
</protein>
<gene>
    <name evidence="2" type="ORF">jhhlp_001842</name>
</gene>